<dbReference type="EMBL" id="CP119075">
    <property type="protein sequence ID" value="WED64672.1"/>
    <property type="molecule type" value="Genomic_DNA"/>
</dbReference>
<keyword evidence="1" id="KW-0812">Transmembrane</keyword>
<evidence type="ECO:0000313" key="2">
    <source>
        <dbReference type="EMBL" id="WED64672.1"/>
    </source>
</evidence>
<protein>
    <submittedName>
        <fullName evidence="2">Uncharacterized protein</fullName>
    </submittedName>
</protein>
<feature type="transmembrane region" description="Helical" evidence="1">
    <location>
        <begin position="80"/>
        <end position="102"/>
    </location>
</feature>
<keyword evidence="1" id="KW-1133">Transmembrane helix</keyword>
<dbReference type="RefSeq" id="WP_330929957.1">
    <property type="nucleotide sequence ID" value="NZ_CP119075.1"/>
</dbReference>
<keyword evidence="1" id="KW-0472">Membrane</keyword>
<feature type="transmembrane region" description="Helical" evidence="1">
    <location>
        <begin position="6"/>
        <end position="24"/>
    </location>
</feature>
<keyword evidence="3" id="KW-1185">Reference proteome</keyword>
<dbReference type="AlphaFoldDB" id="A0AAF0A116"/>
<reference evidence="2" key="1">
    <citation type="submission" date="2023-03" db="EMBL/GenBank/DDBJ databases">
        <title>Lomoglobus Profundus gen. nov., sp. nov., a novel member of the phylum Verrucomicrobia, isolated from deep-marine sediment of South China Sea.</title>
        <authorList>
            <person name="Ahmad T."/>
            <person name="Ishaq S.E."/>
            <person name="Wang F."/>
        </authorList>
    </citation>
    <scope>NUCLEOTIDE SEQUENCE</scope>
    <source>
        <strain evidence="2">LMO-M01</strain>
    </source>
</reference>
<organism evidence="2 3">
    <name type="scientific">Synoicihabitans lomoniglobus</name>
    <dbReference type="NCBI Taxonomy" id="2909285"/>
    <lineage>
        <taxon>Bacteria</taxon>
        <taxon>Pseudomonadati</taxon>
        <taxon>Verrucomicrobiota</taxon>
        <taxon>Opitutia</taxon>
        <taxon>Opitutales</taxon>
        <taxon>Opitutaceae</taxon>
        <taxon>Synoicihabitans</taxon>
    </lineage>
</organism>
<proteinExistence type="predicted"/>
<sequence length="136" mass="15086">MSDDWWIWGVRAAGCFHFVTLALAHRTPIPRGWDENLARLPGIHRRFAIAQNAAVGGVIAWLGLVCVGFAPLLVGGETMARLWCAAIALWWGGRLALLPWLAIKPELTSPLLRWGFRALRLQCGIYGVAFGWLAIR</sequence>
<evidence type="ECO:0000256" key="1">
    <source>
        <dbReference type="SAM" id="Phobius"/>
    </source>
</evidence>
<feature type="transmembrane region" description="Helical" evidence="1">
    <location>
        <begin position="53"/>
        <end position="74"/>
    </location>
</feature>
<gene>
    <name evidence="2" type="ORF">PXH66_20200</name>
</gene>
<dbReference type="Proteomes" id="UP001218638">
    <property type="component" value="Chromosome"/>
</dbReference>
<feature type="transmembrane region" description="Helical" evidence="1">
    <location>
        <begin position="114"/>
        <end position="135"/>
    </location>
</feature>
<dbReference type="KEGG" id="slom:PXH66_20200"/>
<accession>A0AAF0A116</accession>
<evidence type="ECO:0000313" key="3">
    <source>
        <dbReference type="Proteomes" id="UP001218638"/>
    </source>
</evidence>
<name>A0AAF0A116_9BACT</name>